<dbReference type="AlphaFoldDB" id="A0A382HC99"/>
<dbReference type="EMBL" id="UINC01060446">
    <property type="protein sequence ID" value="SVB84958.1"/>
    <property type="molecule type" value="Genomic_DNA"/>
</dbReference>
<sequence>MKHLVLTLWFVLFLSSSALAGVEYVTEEVCHAMSGCWMDTKTGECPDCVMERREVPHTHEETPVIVEKPVVKNKPVVKTTPKKEITIPSNKKWVGTLFKCRVGCLYAYWDSAGNNYDEKMNRVFN</sequence>
<reference evidence="1" key="1">
    <citation type="submission" date="2018-05" db="EMBL/GenBank/DDBJ databases">
        <authorList>
            <person name="Lanie J.A."/>
            <person name="Ng W.-L."/>
            <person name="Kazmierczak K.M."/>
            <person name="Andrzejewski T.M."/>
            <person name="Davidsen T.M."/>
            <person name="Wayne K.J."/>
            <person name="Tettelin H."/>
            <person name="Glass J.I."/>
            <person name="Rusch D."/>
            <person name="Podicherti R."/>
            <person name="Tsui H.-C.T."/>
            <person name="Winkler M.E."/>
        </authorList>
    </citation>
    <scope>NUCLEOTIDE SEQUENCE</scope>
</reference>
<organism evidence="1">
    <name type="scientific">marine metagenome</name>
    <dbReference type="NCBI Taxonomy" id="408172"/>
    <lineage>
        <taxon>unclassified sequences</taxon>
        <taxon>metagenomes</taxon>
        <taxon>ecological metagenomes</taxon>
    </lineage>
</organism>
<proteinExistence type="predicted"/>
<gene>
    <name evidence="1" type="ORF">METZ01_LOCUS237812</name>
</gene>
<evidence type="ECO:0000313" key="1">
    <source>
        <dbReference type="EMBL" id="SVB84958.1"/>
    </source>
</evidence>
<name>A0A382HC99_9ZZZZ</name>
<accession>A0A382HC99</accession>
<protein>
    <submittedName>
        <fullName evidence="1">Uncharacterized protein</fullName>
    </submittedName>
</protein>